<dbReference type="InterPro" id="IPR003838">
    <property type="entry name" value="ABC3_permease_C"/>
</dbReference>
<feature type="transmembrane region" description="Helical" evidence="7">
    <location>
        <begin position="338"/>
        <end position="368"/>
    </location>
</feature>
<evidence type="ECO:0000256" key="4">
    <source>
        <dbReference type="ARBA" id="ARBA00022692"/>
    </source>
</evidence>
<dbReference type="PANTHER" id="PTHR30489:SF0">
    <property type="entry name" value="LIPOPROTEIN-RELEASING SYSTEM TRANSMEMBRANE PROTEIN LOLE"/>
    <property type="match status" value="1"/>
</dbReference>
<dbReference type="KEGG" id="mmas:MYMAC_001727"/>
<dbReference type="GO" id="GO:0098797">
    <property type="term" value="C:plasma membrane protein complex"/>
    <property type="evidence" value="ECO:0007669"/>
    <property type="project" value="TreeGrafter"/>
</dbReference>
<evidence type="ECO:0000256" key="1">
    <source>
        <dbReference type="ARBA" id="ARBA00004651"/>
    </source>
</evidence>
<evidence type="ECO:0000313" key="10">
    <source>
        <dbReference type="Proteomes" id="UP000217343"/>
    </source>
</evidence>
<sequence length="430" mass="44872">MRALLQIAFRNLLAHRERGLLLLIVLAGASAVLVGVMSVSAGVARAQREAVRTFLAGDLNVGGYFKEHPDSIFPVVGDTSKVRSVLQPHVPASCQVRERGRGSATAGAGKHRVRSYLMSLDVAAEGSAGFRVRTGSLDALAKPRTVALSTSLAERLQVEVGELATLFVQMPGGKRNAVDVEVVALLERAGVLGESAGLLVSNAMLRELYGFRPDSASVIQLLCEDSTELEPLAGTLRGALQKAGFEVLPPAHEAYGDKLGPLLREGWAGQKLDVSTWEDEAAFLDFVGQGLGLLLVLVGAVVFGVVVVGLFVSLNVSVRERTREIGTLRAMGMQRRSLVAAFMLEGLLVGGAASLVGASVAAGLGVLLRDVLPVPDALATLFFSGTLPLAPSLGHVVAAVLLVTIGAGLASIIPAFRAASLPPRSAMESL</sequence>
<comment type="similarity">
    <text evidence="2">Belongs to the ABC-4 integral membrane protein family. LolC/E subfamily.</text>
</comment>
<gene>
    <name evidence="9" type="ORF">MYMAC_001727</name>
</gene>
<evidence type="ECO:0000256" key="2">
    <source>
        <dbReference type="ARBA" id="ARBA00005236"/>
    </source>
</evidence>
<proteinExistence type="inferred from homology"/>
<dbReference type="OrthoDB" id="9770036at2"/>
<accession>A0A250JQL3</accession>
<evidence type="ECO:0000259" key="8">
    <source>
        <dbReference type="Pfam" id="PF02687"/>
    </source>
</evidence>
<dbReference type="InterPro" id="IPR051447">
    <property type="entry name" value="Lipoprotein-release_system"/>
</dbReference>
<dbReference type="AlphaFoldDB" id="A0A250JQL3"/>
<feature type="domain" description="ABC3 transporter permease C-terminal" evidence="8">
    <location>
        <begin position="297"/>
        <end position="423"/>
    </location>
</feature>
<evidence type="ECO:0000256" key="3">
    <source>
        <dbReference type="ARBA" id="ARBA00022475"/>
    </source>
</evidence>
<keyword evidence="10" id="KW-1185">Reference proteome</keyword>
<dbReference type="EMBL" id="CP022203">
    <property type="protein sequence ID" value="ATB46135.1"/>
    <property type="molecule type" value="Genomic_DNA"/>
</dbReference>
<dbReference type="RefSeq" id="WP_095957728.1">
    <property type="nucleotide sequence ID" value="NZ_CP022203.1"/>
</dbReference>
<feature type="transmembrane region" description="Helical" evidence="7">
    <location>
        <begin position="393"/>
        <end position="416"/>
    </location>
</feature>
<evidence type="ECO:0000256" key="7">
    <source>
        <dbReference type="SAM" id="Phobius"/>
    </source>
</evidence>
<evidence type="ECO:0000313" key="9">
    <source>
        <dbReference type="EMBL" id="ATB46135.1"/>
    </source>
</evidence>
<comment type="subcellular location">
    <subcellularLocation>
        <location evidence="1">Cell membrane</location>
        <topology evidence="1">Multi-pass membrane protein</topology>
    </subcellularLocation>
</comment>
<dbReference type="GO" id="GO:0044874">
    <property type="term" value="P:lipoprotein localization to outer membrane"/>
    <property type="evidence" value="ECO:0007669"/>
    <property type="project" value="TreeGrafter"/>
</dbReference>
<organism evidence="9 10">
    <name type="scientific">Corallococcus macrosporus DSM 14697</name>
    <dbReference type="NCBI Taxonomy" id="1189310"/>
    <lineage>
        <taxon>Bacteria</taxon>
        <taxon>Pseudomonadati</taxon>
        <taxon>Myxococcota</taxon>
        <taxon>Myxococcia</taxon>
        <taxon>Myxococcales</taxon>
        <taxon>Cystobacterineae</taxon>
        <taxon>Myxococcaceae</taxon>
        <taxon>Corallococcus</taxon>
    </lineage>
</organism>
<evidence type="ECO:0000256" key="6">
    <source>
        <dbReference type="ARBA" id="ARBA00023136"/>
    </source>
</evidence>
<protein>
    <submittedName>
        <fullName evidence="9">Permease</fullName>
    </submittedName>
</protein>
<dbReference type="Proteomes" id="UP000217343">
    <property type="component" value="Chromosome"/>
</dbReference>
<dbReference type="PANTHER" id="PTHR30489">
    <property type="entry name" value="LIPOPROTEIN-RELEASING SYSTEM TRANSMEMBRANE PROTEIN LOLE"/>
    <property type="match status" value="1"/>
</dbReference>
<reference evidence="9 10" key="1">
    <citation type="submission" date="2017-06" db="EMBL/GenBank/DDBJ databases">
        <title>Sequencing and comparative analysis of myxobacterial genomes.</title>
        <authorList>
            <person name="Rupp O."/>
            <person name="Goesmann A."/>
            <person name="Sogaard-Andersen L."/>
        </authorList>
    </citation>
    <scope>NUCLEOTIDE SEQUENCE [LARGE SCALE GENOMIC DNA]</scope>
    <source>
        <strain evidence="9 10">DSM 14697</strain>
    </source>
</reference>
<keyword evidence="5 7" id="KW-1133">Transmembrane helix</keyword>
<keyword evidence="4 7" id="KW-0812">Transmembrane</keyword>
<feature type="transmembrane region" description="Helical" evidence="7">
    <location>
        <begin position="291"/>
        <end position="317"/>
    </location>
</feature>
<dbReference type="Pfam" id="PF02687">
    <property type="entry name" value="FtsX"/>
    <property type="match status" value="1"/>
</dbReference>
<keyword evidence="3" id="KW-1003">Cell membrane</keyword>
<name>A0A250JQL3_9BACT</name>
<evidence type="ECO:0000256" key="5">
    <source>
        <dbReference type="ARBA" id="ARBA00022989"/>
    </source>
</evidence>
<keyword evidence="6 7" id="KW-0472">Membrane</keyword>